<reference evidence="2" key="1">
    <citation type="journal article" date="2023" name="G3 (Bethesda)">
        <title>Genome assembly and association tests identify interacting loci associated with vigor, precocity, and sex in interspecific pistachio rootstocks.</title>
        <authorList>
            <person name="Palmer W."/>
            <person name="Jacygrad E."/>
            <person name="Sagayaradj S."/>
            <person name="Cavanaugh K."/>
            <person name="Han R."/>
            <person name="Bertier L."/>
            <person name="Beede B."/>
            <person name="Kafkas S."/>
            <person name="Golino D."/>
            <person name="Preece J."/>
            <person name="Michelmore R."/>
        </authorList>
    </citation>
    <scope>NUCLEOTIDE SEQUENCE [LARGE SCALE GENOMIC DNA]</scope>
</reference>
<name>A0ACC0X8A8_9ROSI</name>
<evidence type="ECO:0000313" key="1">
    <source>
        <dbReference type="EMBL" id="KAJ0010886.1"/>
    </source>
</evidence>
<accession>A0ACC0X8A8</accession>
<gene>
    <name evidence="1" type="ORF">Pint_33464</name>
</gene>
<dbReference type="EMBL" id="CM047749">
    <property type="protein sequence ID" value="KAJ0010886.1"/>
    <property type="molecule type" value="Genomic_DNA"/>
</dbReference>
<proteinExistence type="predicted"/>
<keyword evidence="2" id="KW-1185">Reference proteome</keyword>
<evidence type="ECO:0000313" key="2">
    <source>
        <dbReference type="Proteomes" id="UP001163603"/>
    </source>
</evidence>
<sequence>MLSTDFVNNKSKISGIADQILDIILGLSMIRISDLSDEILLSELGESVFSSVLSKLGSVLPKVSAVVMNFYQELYPALLMDDLNSC</sequence>
<comment type="caution">
    <text evidence="1">The sequence shown here is derived from an EMBL/GenBank/DDBJ whole genome shotgun (WGS) entry which is preliminary data.</text>
</comment>
<dbReference type="Proteomes" id="UP001163603">
    <property type="component" value="Chromosome 14"/>
</dbReference>
<organism evidence="1 2">
    <name type="scientific">Pistacia integerrima</name>
    <dbReference type="NCBI Taxonomy" id="434235"/>
    <lineage>
        <taxon>Eukaryota</taxon>
        <taxon>Viridiplantae</taxon>
        <taxon>Streptophyta</taxon>
        <taxon>Embryophyta</taxon>
        <taxon>Tracheophyta</taxon>
        <taxon>Spermatophyta</taxon>
        <taxon>Magnoliopsida</taxon>
        <taxon>eudicotyledons</taxon>
        <taxon>Gunneridae</taxon>
        <taxon>Pentapetalae</taxon>
        <taxon>rosids</taxon>
        <taxon>malvids</taxon>
        <taxon>Sapindales</taxon>
        <taxon>Anacardiaceae</taxon>
        <taxon>Pistacia</taxon>
    </lineage>
</organism>
<protein>
    <submittedName>
        <fullName evidence="1">Uncharacterized protein</fullName>
    </submittedName>
</protein>